<organism evidence="1 2">
    <name type="scientific">Decorospora gaudefroyi</name>
    <dbReference type="NCBI Taxonomy" id="184978"/>
    <lineage>
        <taxon>Eukaryota</taxon>
        <taxon>Fungi</taxon>
        <taxon>Dikarya</taxon>
        <taxon>Ascomycota</taxon>
        <taxon>Pezizomycotina</taxon>
        <taxon>Dothideomycetes</taxon>
        <taxon>Pleosporomycetidae</taxon>
        <taxon>Pleosporales</taxon>
        <taxon>Pleosporineae</taxon>
        <taxon>Pleosporaceae</taxon>
        <taxon>Decorospora</taxon>
    </lineage>
</organism>
<protein>
    <submittedName>
        <fullName evidence="1">Uncharacterized protein</fullName>
    </submittedName>
</protein>
<accession>A0A6A5KFR6</accession>
<reference evidence="1" key="1">
    <citation type="submission" date="2020-01" db="EMBL/GenBank/DDBJ databases">
        <authorList>
            <consortium name="DOE Joint Genome Institute"/>
            <person name="Haridas S."/>
            <person name="Albert R."/>
            <person name="Binder M."/>
            <person name="Bloem J."/>
            <person name="Labutti K."/>
            <person name="Salamov A."/>
            <person name="Andreopoulos B."/>
            <person name="Baker S.E."/>
            <person name="Barry K."/>
            <person name="Bills G."/>
            <person name="Bluhm B.H."/>
            <person name="Cannon C."/>
            <person name="Castanera R."/>
            <person name="Culley D.E."/>
            <person name="Daum C."/>
            <person name="Ezra D."/>
            <person name="Gonzalez J.B."/>
            <person name="Henrissat B."/>
            <person name="Kuo A."/>
            <person name="Liang C."/>
            <person name="Lipzen A."/>
            <person name="Lutzoni F."/>
            <person name="Magnuson J."/>
            <person name="Mondo S."/>
            <person name="Nolan M."/>
            <person name="Ohm R."/>
            <person name="Pangilinan J."/>
            <person name="Park H.-J."/>
            <person name="Ramirez L."/>
            <person name="Alfaro M."/>
            <person name="Sun H."/>
            <person name="Tritt A."/>
            <person name="Yoshinaga Y."/>
            <person name="Zwiers L.-H."/>
            <person name="Turgeon B.G."/>
            <person name="Goodwin S.B."/>
            <person name="Spatafora J.W."/>
            <person name="Crous P.W."/>
            <person name="Grigoriev I.V."/>
        </authorList>
    </citation>
    <scope>NUCLEOTIDE SEQUENCE</scope>
    <source>
        <strain evidence="1">P77</strain>
    </source>
</reference>
<dbReference type="AlphaFoldDB" id="A0A6A5KFR6"/>
<gene>
    <name evidence="1" type="ORF">BDW02DRAFT_570115</name>
</gene>
<evidence type="ECO:0000313" key="1">
    <source>
        <dbReference type="EMBL" id="KAF1833334.1"/>
    </source>
</evidence>
<dbReference type="Proteomes" id="UP000800040">
    <property type="component" value="Unassembled WGS sequence"/>
</dbReference>
<dbReference type="EMBL" id="ML975320">
    <property type="protein sequence ID" value="KAF1833334.1"/>
    <property type="molecule type" value="Genomic_DNA"/>
</dbReference>
<keyword evidence="2" id="KW-1185">Reference proteome</keyword>
<dbReference type="OrthoDB" id="4620575at2759"/>
<evidence type="ECO:0000313" key="2">
    <source>
        <dbReference type="Proteomes" id="UP000800040"/>
    </source>
</evidence>
<sequence>MPKLAVVSARYVERANLESFLGRLFNGQASVKWKRSRFHCKLPRGLTQSEYNDMKQSVDFEHYSES</sequence>
<name>A0A6A5KFR6_9PLEO</name>
<proteinExistence type="predicted"/>